<dbReference type="PANTHER" id="PTHR44163">
    <property type="entry name" value="U3 SMALL NUCLEOLAR RNA-ASSOCIATED PROTEIN 4 HOMOLOG"/>
    <property type="match status" value="1"/>
</dbReference>
<sequence>MKLNSKNMGDYIVHRARFFDYQPKAIQSMNYDETVKKLAISRSDSTIEIWCTKNEFLESIIYPTADRQVESVLWCRSQLLSSGLDGFIVLYDLARLTAKKLVPSIGGAIWCMNKNKSETKIVVGTEDGYVVMYEVQIDGILFEKSFNKLDSRILSIAWHKDEEVLITGGIDNIRVWDANSGQVLQRLSLGRIDKNKETLVWCLAITSDFQIISGDSRGKISVWNAEHGNLIKSFQTHSVDVLCLCIDETEKHIYCSGIDPSIVQLDYIATSQADNYKTWVKSNVYYQHSHDVRSLLIADNQLISAGVDTKIVFKSLEKKHCSKNRKYNSMPQKSLIHTCSDYVLLQHDKHLEIWKLGQSGDNLNLDEKKDGDCLSILRSAKKYLHLNSKNDLNIVCSSIGALPSEQNAQTIWMSYSDLNAIHIYKLEISSKQLLEPKIKVAKIKSLPLACGNRPAVMMNFYFSASSNQLRLNYLTNKSCLQSLYLLNDELGFALDSTIQCISQDLLLTDNRVYLMDFKEDYVATADTDMNIVIWSLKSQSQLCSLPKYERLATSLKFHPSKSLLLVCYANRTIVEYDYELNEYSDWSRQSSKLWPKQWLKSNNKILNCFYDGRDQEKIILHDEQYLIIVDKNEKMPDFNEKIFQPKYSIKSKSENGHCDKQHAIHVSDKYRYIVHVSEPMQAQLLIVEVTPLSVSERLPPSLKQKKFGT</sequence>
<organism evidence="1 2">
    <name type="scientific">Brachionus plicatilis</name>
    <name type="common">Marine rotifer</name>
    <name type="synonym">Brachionus muelleri</name>
    <dbReference type="NCBI Taxonomy" id="10195"/>
    <lineage>
        <taxon>Eukaryota</taxon>
        <taxon>Metazoa</taxon>
        <taxon>Spiralia</taxon>
        <taxon>Gnathifera</taxon>
        <taxon>Rotifera</taxon>
        <taxon>Eurotatoria</taxon>
        <taxon>Monogononta</taxon>
        <taxon>Pseudotrocha</taxon>
        <taxon>Ploima</taxon>
        <taxon>Brachionidae</taxon>
        <taxon>Brachionus</taxon>
    </lineage>
</organism>
<dbReference type="GO" id="GO:0000462">
    <property type="term" value="P:maturation of SSU-rRNA from tricistronic rRNA transcript (SSU-rRNA, 5.8S rRNA, LSU-rRNA)"/>
    <property type="evidence" value="ECO:0007669"/>
    <property type="project" value="InterPro"/>
</dbReference>
<name>A0A3M7PRN8_BRAPC</name>
<dbReference type="SUPFAM" id="SSF50978">
    <property type="entry name" value="WD40 repeat-like"/>
    <property type="match status" value="2"/>
</dbReference>
<dbReference type="AlphaFoldDB" id="A0A3M7PRN8"/>
<dbReference type="Proteomes" id="UP000276133">
    <property type="component" value="Unassembled WGS sequence"/>
</dbReference>
<dbReference type="GO" id="GO:0030686">
    <property type="term" value="C:90S preribosome"/>
    <property type="evidence" value="ECO:0007669"/>
    <property type="project" value="InterPro"/>
</dbReference>
<proteinExistence type="predicted"/>
<evidence type="ECO:0000313" key="2">
    <source>
        <dbReference type="Proteomes" id="UP000276133"/>
    </source>
</evidence>
<dbReference type="GO" id="GO:0003723">
    <property type="term" value="F:RNA binding"/>
    <property type="evidence" value="ECO:0007669"/>
    <property type="project" value="TreeGrafter"/>
</dbReference>
<accession>A0A3M7PRN8</accession>
<dbReference type="GO" id="GO:0034455">
    <property type="term" value="C:t-UTP complex"/>
    <property type="evidence" value="ECO:0007669"/>
    <property type="project" value="TreeGrafter"/>
</dbReference>
<dbReference type="InterPro" id="IPR001680">
    <property type="entry name" value="WD40_rpt"/>
</dbReference>
<protein>
    <submittedName>
        <fullName evidence="1">Cirhin</fullName>
    </submittedName>
</protein>
<comment type="caution">
    <text evidence="1">The sequence shown here is derived from an EMBL/GenBank/DDBJ whole genome shotgun (WGS) entry which is preliminary data.</text>
</comment>
<keyword evidence="2" id="KW-1185">Reference proteome</keyword>
<gene>
    <name evidence="1" type="ORF">BpHYR1_019778</name>
</gene>
<dbReference type="EMBL" id="REGN01009248">
    <property type="protein sequence ID" value="RNA01589.1"/>
    <property type="molecule type" value="Genomic_DNA"/>
</dbReference>
<dbReference type="InterPro" id="IPR036322">
    <property type="entry name" value="WD40_repeat_dom_sf"/>
</dbReference>
<dbReference type="OrthoDB" id="8883818at2759"/>
<dbReference type="STRING" id="10195.A0A3M7PRN8"/>
<dbReference type="Gene3D" id="2.130.10.10">
    <property type="entry name" value="YVTN repeat-like/Quinoprotein amine dehydrogenase"/>
    <property type="match status" value="2"/>
</dbReference>
<dbReference type="GO" id="GO:0032040">
    <property type="term" value="C:small-subunit processome"/>
    <property type="evidence" value="ECO:0007669"/>
    <property type="project" value="TreeGrafter"/>
</dbReference>
<dbReference type="InterPro" id="IPR015943">
    <property type="entry name" value="WD40/YVTN_repeat-like_dom_sf"/>
</dbReference>
<dbReference type="InterPro" id="IPR046351">
    <property type="entry name" value="UTP4"/>
</dbReference>
<dbReference type="SMART" id="SM00320">
    <property type="entry name" value="WD40"/>
    <property type="match status" value="9"/>
</dbReference>
<evidence type="ECO:0000313" key="1">
    <source>
        <dbReference type="EMBL" id="RNA01589.1"/>
    </source>
</evidence>
<dbReference type="PANTHER" id="PTHR44163:SF1">
    <property type="entry name" value="U3 SMALL NUCLEOLAR RNA-ASSOCIATED PROTEIN 4 HOMOLOG"/>
    <property type="match status" value="1"/>
</dbReference>
<reference evidence="1 2" key="1">
    <citation type="journal article" date="2018" name="Sci. Rep.">
        <title>Genomic signatures of local adaptation to the degree of environmental predictability in rotifers.</title>
        <authorList>
            <person name="Franch-Gras L."/>
            <person name="Hahn C."/>
            <person name="Garcia-Roger E.M."/>
            <person name="Carmona M.J."/>
            <person name="Serra M."/>
            <person name="Gomez A."/>
        </authorList>
    </citation>
    <scope>NUCLEOTIDE SEQUENCE [LARGE SCALE GENOMIC DNA]</scope>
    <source>
        <strain evidence="1">HYR1</strain>
    </source>
</reference>